<feature type="compositionally biased region" description="Basic and acidic residues" evidence="2">
    <location>
        <begin position="39"/>
        <end position="48"/>
    </location>
</feature>
<comment type="caution">
    <text evidence="4">The sequence shown here is derived from an EMBL/GenBank/DDBJ whole genome shotgun (WGS) entry which is preliminary data.</text>
</comment>
<feature type="compositionally biased region" description="Basic residues" evidence="2">
    <location>
        <begin position="49"/>
        <end position="59"/>
    </location>
</feature>
<dbReference type="Proteomes" id="UP000187406">
    <property type="component" value="Unassembled WGS sequence"/>
</dbReference>
<dbReference type="AlphaFoldDB" id="A0A1Q3CNF3"/>
<dbReference type="InterPro" id="IPR046796">
    <property type="entry name" value="Transposase_32_dom"/>
</dbReference>
<dbReference type="OrthoDB" id="848707at2759"/>
<name>A0A1Q3CNF3_CEPFO</name>
<gene>
    <name evidence="4" type="ORF">CFOL_v3_25106</name>
</gene>
<evidence type="ECO:0000256" key="1">
    <source>
        <dbReference type="SAM" id="Coils"/>
    </source>
</evidence>
<feature type="compositionally biased region" description="Acidic residues" evidence="2">
    <location>
        <begin position="426"/>
        <end position="441"/>
    </location>
</feature>
<evidence type="ECO:0000259" key="3">
    <source>
        <dbReference type="Pfam" id="PF20167"/>
    </source>
</evidence>
<accession>A0A1Q3CNF3</accession>
<dbReference type="EMBL" id="BDDD01002460">
    <property type="protein sequence ID" value="GAV81652.1"/>
    <property type="molecule type" value="Genomic_DNA"/>
</dbReference>
<evidence type="ECO:0000256" key="2">
    <source>
        <dbReference type="SAM" id="MobiDB-lite"/>
    </source>
</evidence>
<feature type="region of interest" description="Disordered" evidence="2">
    <location>
        <begin position="415"/>
        <end position="450"/>
    </location>
</feature>
<keyword evidence="1" id="KW-0175">Coiled coil</keyword>
<organism evidence="4 5">
    <name type="scientific">Cephalotus follicularis</name>
    <name type="common">Albany pitcher plant</name>
    <dbReference type="NCBI Taxonomy" id="3775"/>
    <lineage>
        <taxon>Eukaryota</taxon>
        <taxon>Viridiplantae</taxon>
        <taxon>Streptophyta</taxon>
        <taxon>Embryophyta</taxon>
        <taxon>Tracheophyta</taxon>
        <taxon>Spermatophyta</taxon>
        <taxon>Magnoliopsida</taxon>
        <taxon>eudicotyledons</taxon>
        <taxon>Gunneridae</taxon>
        <taxon>Pentapetalae</taxon>
        <taxon>rosids</taxon>
        <taxon>fabids</taxon>
        <taxon>Oxalidales</taxon>
        <taxon>Cephalotaceae</taxon>
        <taxon>Cephalotus</taxon>
    </lineage>
</organism>
<evidence type="ECO:0000313" key="5">
    <source>
        <dbReference type="Proteomes" id="UP000187406"/>
    </source>
</evidence>
<dbReference type="InParanoid" id="A0A1Q3CNF3"/>
<sequence>MHNTQTLISKHSISGDFLAKITRKTQIDLHTTSIIPRTKNVEEGQGSKEKKKSAGKKGKGIAAPSTTPEVTPSLPRYPEAYFNRKILVGKVLDFDFCSREGFPIVEWIRFQGLEPFFSLILPSYPELMKEFYVHIRGSSMDSLTTMVKNKTIDLDLSRLNTILNVPNGGAMGWNQRSWVTSPDFDRQDCVRVLFGENADHVQRMYTRNLPLDYRFLHRAVCTHILPKAGGFDEVTHMEAYTMYHLITGRRINVLFLMLNHMHSIHDRENARLGYSNIITKILHFFNIDLTGEVHHDLQNVDKLGKGTLGRMGFKKHKRLGTWIPRDEDSNRVVEEEGEAEIGEEAEKKPLQIEPQAEPIPDVHLPRNRLDEIFDAIKGLQRNVEEMKMSMQSVKRRQKRIAKKFADTGIIEYGGLISSSSSHDDIPPDDAATDDMEGEVGGDDAGTLMDE</sequence>
<feature type="domain" description="Putative plant transposon protein" evidence="3">
    <location>
        <begin position="111"/>
        <end position="287"/>
    </location>
</feature>
<reference evidence="5" key="1">
    <citation type="submission" date="2016-04" db="EMBL/GenBank/DDBJ databases">
        <title>Cephalotus genome sequencing.</title>
        <authorList>
            <person name="Fukushima K."/>
            <person name="Hasebe M."/>
            <person name="Fang X."/>
        </authorList>
    </citation>
    <scope>NUCLEOTIDE SEQUENCE [LARGE SCALE GENOMIC DNA]</scope>
    <source>
        <strain evidence="5">cv. St1</strain>
    </source>
</reference>
<keyword evidence="5" id="KW-1185">Reference proteome</keyword>
<protein>
    <recommendedName>
        <fullName evidence="3">Putative plant transposon protein domain-containing protein</fullName>
    </recommendedName>
</protein>
<proteinExistence type="predicted"/>
<evidence type="ECO:0000313" key="4">
    <source>
        <dbReference type="EMBL" id="GAV81652.1"/>
    </source>
</evidence>
<feature type="coiled-coil region" evidence="1">
    <location>
        <begin position="369"/>
        <end position="396"/>
    </location>
</feature>
<dbReference type="Pfam" id="PF20167">
    <property type="entry name" value="Transposase_32"/>
    <property type="match status" value="1"/>
</dbReference>
<feature type="region of interest" description="Disordered" evidence="2">
    <location>
        <begin position="38"/>
        <end position="71"/>
    </location>
</feature>